<accession>U1GJ32</accession>
<dbReference type="OrthoDB" id="4106209at2759"/>
<dbReference type="EMBL" id="KE721112">
    <property type="protein sequence ID" value="ERF72133.1"/>
    <property type="molecule type" value="Genomic_DNA"/>
</dbReference>
<dbReference type="RefSeq" id="XP_007802202.1">
    <property type="nucleotide sequence ID" value="XM_007804011.1"/>
</dbReference>
<organism evidence="1 2">
    <name type="scientific">Endocarpon pusillum (strain Z07020 / HMAS-L-300199)</name>
    <name type="common">Lichen-forming fungus</name>
    <dbReference type="NCBI Taxonomy" id="1263415"/>
    <lineage>
        <taxon>Eukaryota</taxon>
        <taxon>Fungi</taxon>
        <taxon>Dikarya</taxon>
        <taxon>Ascomycota</taxon>
        <taxon>Pezizomycotina</taxon>
        <taxon>Eurotiomycetes</taxon>
        <taxon>Chaetothyriomycetidae</taxon>
        <taxon>Verrucariales</taxon>
        <taxon>Verrucariaceae</taxon>
        <taxon>Endocarpon</taxon>
    </lineage>
</organism>
<reference evidence="2" key="1">
    <citation type="journal article" date="2014" name="BMC Genomics">
        <title>Genome characteristics reveal the impact of lichenization on lichen-forming fungus Endocarpon pusillum Hedwig (Verrucariales, Ascomycota).</title>
        <authorList>
            <person name="Wang Y.-Y."/>
            <person name="Liu B."/>
            <person name="Zhang X.-Y."/>
            <person name="Zhou Q.-M."/>
            <person name="Zhang T."/>
            <person name="Li H."/>
            <person name="Yu Y.-F."/>
            <person name="Zhang X.-L."/>
            <person name="Hao X.-Y."/>
            <person name="Wang M."/>
            <person name="Wang L."/>
            <person name="Wei J.-C."/>
        </authorList>
    </citation>
    <scope>NUCLEOTIDE SEQUENCE [LARGE SCALE GENOMIC DNA]</scope>
    <source>
        <strain evidence="2">Z07020 / HMAS-L-300199</strain>
    </source>
</reference>
<dbReference type="eggNOG" id="ENOG502SHH7">
    <property type="taxonomic scope" value="Eukaryota"/>
</dbReference>
<dbReference type="Proteomes" id="UP000019373">
    <property type="component" value="Unassembled WGS sequence"/>
</dbReference>
<dbReference type="AlphaFoldDB" id="U1GJ32"/>
<protein>
    <submittedName>
        <fullName evidence="1">Uncharacterized protein</fullName>
    </submittedName>
</protein>
<name>U1GJ32_ENDPU</name>
<gene>
    <name evidence="1" type="ORF">EPUS_02924</name>
</gene>
<dbReference type="OMA" id="GSFGAHI"/>
<sequence>MHKPSISNLVYKTLFPRPRQGDPTTFSAHINRNLVPEVRIETANFYGALDCIEAQYPGLDYSHAPHRRRLSRFPWHKKLFRVFDELCLTRNEILGLCQWEGTKSAKEKYETDVGRLIRDTTMDGVAPAAPSRRPVAHMNPDLRGWRAAARLPPGDHPLVEDVDEVEANQESDGDIDILSTSHGNSLNAHLRSAAEARARGEGGVVPNEQWEQWLKEAMERNELGVDGMLEAIRQGRPFAISPSHIIDATVHPPVLSLANTVSETRSSAPTAASAMNDTQIAIANVWNLGNQIVRNVNAGNASECSASWGSEIRILDYVQPPSPQRCANIS</sequence>
<keyword evidence="2" id="KW-1185">Reference proteome</keyword>
<dbReference type="HOGENOM" id="CLU_048612_1_0_1"/>
<proteinExistence type="predicted"/>
<evidence type="ECO:0000313" key="2">
    <source>
        <dbReference type="Proteomes" id="UP000019373"/>
    </source>
</evidence>
<evidence type="ECO:0000313" key="1">
    <source>
        <dbReference type="EMBL" id="ERF72133.1"/>
    </source>
</evidence>
<dbReference type="GeneID" id="19237973"/>